<dbReference type="AlphaFoldDB" id="A0A1B1Z2K1"/>
<dbReference type="GO" id="GO:0006355">
    <property type="term" value="P:regulation of DNA-templated transcription"/>
    <property type="evidence" value="ECO:0007669"/>
    <property type="project" value="InterPro"/>
</dbReference>
<dbReference type="SUPFAM" id="SSF52540">
    <property type="entry name" value="P-loop containing nucleoside triphosphate hydrolases"/>
    <property type="match status" value="1"/>
</dbReference>
<dbReference type="Gene3D" id="3.40.50.300">
    <property type="entry name" value="P-loop containing nucleotide triphosphate hydrolases"/>
    <property type="match status" value="1"/>
</dbReference>
<reference evidence="7 8" key="1">
    <citation type="submission" date="2016-08" db="EMBL/GenBank/DDBJ databases">
        <title>Complete genome sequence of Fictibacillus arsenicus G25-54, a strain with toxicity to nematodes and a potential arsenic-resistance activity.</title>
        <authorList>
            <person name="Zheng Z."/>
        </authorList>
    </citation>
    <scope>NUCLEOTIDE SEQUENCE [LARGE SCALE GENOMIC DNA]</scope>
    <source>
        <strain evidence="7 8">G25-54</strain>
    </source>
</reference>
<dbReference type="STRING" id="255247.ABE41_006530"/>
<evidence type="ECO:0000313" key="8">
    <source>
        <dbReference type="Proteomes" id="UP000077412"/>
    </source>
</evidence>
<keyword evidence="8" id="KW-1185">Reference proteome</keyword>
<evidence type="ECO:0000256" key="4">
    <source>
        <dbReference type="ARBA" id="ARBA00023125"/>
    </source>
</evidence>
<dbReference type="InterPro" id="IPR002197">
    <property type="entry name" value="HTH_Fis"/>
</dbReference>
<dbReference type="InterPro" id="IPR003018">
    <property type="entry name" value="GAF"/>
</dbReference>
<keyword evidence="4" id="KW-0238">DNA-binding</keyword>
<dbReference type="Gene3D" id="3.30.450.40">
    <property type="match status" value="1"/>
</dbReference>
<dbReference type="Gene3D" id="1.10.8.60">
    <property type="match status" value="1"/>
</dbReference>
<keyword evidence="1" id="KW-0547">Nucleotide-binding</keyword>
<evidence type="ECO:0000256" key="3">
    <source>
        <dbReference type="ARBA" id="ARBA00023015"/>
    </source>
</evidence>
<dbReference type="PANTHER" id="PTHR32071:SF57">
    <property type="entry name" value="C4-DICARBOXYLATE TRANSPORT TRANSCRIPTIONAL REGULATORY PROTEIN DCTD"/>
    <property type="match status" value="1"/>
</dbReference>
<keyword evidence="5" id="KW-0804">Transcription</keyword>
<dbReference type="PROSITE" id="PS50045">
    <property type="entry name" value="SIGMA54_INTERACT_4"/>
    <property type="match status" value="1"/>
</dbReference>
<feature type="domain" description="Sigma-54 factor interaction" evidence="6">
    <location>
        <begin position="354"/>
        <end position="584"/>
    </location>
</feature>
<evidence type="ECO:0000259" key="6">
    <source>
        <dbReference type="PROSITE" id="PS50045"/>
    </source>
</evidence>
<sequence>MKRRLNIPSSDYVNFNSSVQKAWSAYIEKDDLSEGKIRTDILNSWERSKQFGVDPFQLEVKEVVQQDDLIYRREKNDTLLSFALPDMKYLSDSLQHTDTIVTISDKNGVILNSFGDTAILKKGEKVRHMPGAVWTEEVAGTNAIGTVLKSKKPVQVLFTEHFCTGWHDWYCAAAPILNPFTKELLGVFDITGKSTIINPHTIGLAISKANHISKYIEQNVYQYGLKLNPFLNATLDSTEDGIIIADAKKNILKMNVKTELYLKNMGVKSLKHLGELDALVNLVLEGQENTIEHEITLHKDNSRYICSVIPIIMDQELLGVVIRLRVSKPNSKLMKTSVTKVNQLSSTKYNFGQLIGKSPNFLKSIKLAEKASLLNSTLLLSGETGTGKEIFAQSIHHASERKNEPFIAINCAAIPRELIESELFGYESGSFTGAKSKGSQGKFELAKGGTIFLDEIGDMPLKVQVHLLRVLEEKVVTRIGGEKPIPIDVRIISATHKNLIDEVHKEQFRQDLLYRLRVIQIRLPSLRERTEDIPLLVKHFVKKFSPQFTDKDVLLPIETIQLLKKYQFPGNIRELKNIVEQSLFNMEGNVLHPYYLPSELIESVEHPIDFEKEQLIAALTRMSGNITNVAIDLGISRATLYRKLKKYGIQAKF</sequence>
<dbReference type="EMBL" id="CP016761">
    <property type="protein sequence ID" value="ANX11658.1"/>
    <property type="molecule type" value="Genomic_DNA"/>
</dbReference>
<dbReference type="Proteomes" id="UP000077412">
    <property type="component" value="Chromosome"/>
</dbReference>
<dbReference type="Gene3D" id="3.30.450.20">
    <property type="entry name" value="PAS domain"/>
    <property type="match status" value="1"/>
</dbReference>
<dbReference type="PROSITE" id="PS00688">
    <property type="entry name" value="SIGMA54_INTERACT_3"/>
    <property type="match status" value="1"/>
</dbReference>
<dbReference type="InterPro" id="IPR058031">
    <property type="entry name" value="AAA_lid_NorR"/>
</dbReference>
<dbReference type="FunFam" id="3.40.50.300:FF:000006">
    <property type="entry name" value="DNA-binding transcriptional regulator NtrC"/>
    <property type="match status" value="1"/>
</dbReference>
<dbReference type="SMART" id="SM00382">
    <property type="entry name" value="AAA"/>
    <property type="match status" value="1"/>
</dbReference>
<dbReference type="InterPro" id="IPR003593">
    <property type="entry name" value="AAA+_ATPase"/>
</dbReference>
<dbReference type="InterPro" id="IPR009057">
    <property type="entry name" value="Homeodomain-like_sf"/>
</dbReference>
<keyword evidence="3" id="KW-0805">Transcription regulation</keyword>
<dbReference type="InterPro" id="IPR002078">
    <property type="entry name" value="Sigma_54_int"/>
</dbReference>
<dbReference type="SUPFAM" id="SSF46689">
    <property type="entry name" value="Homeodomain-like"/>
    <property type="match status" value="1"/>
</dbReference>
<dbReference type="PROSITE" id="PS00675">
    <property type="entry name" value="SIGMA54_INTERACT_1"/>
    <property type="match status" value="1"/>
</dbReference>
<dbReference type="InterPro" id="IPR029016">
    <property type="entry name" value="GAF-like_dom_sf"/>
</dbReference>
<dbReference type="Gene3D" id="1.10.10.60">
    <property type="entry name" value="Homeodomain-like"/>
    <property type="match status" value="1"/>
</dbReference>
<organism evidence="7 8">
    <name type="scientific">Fictibacillus arsenicus</name>
    <dbReference type="NCBI Taxonomy" id="255247"/>
    <lineage>
        <taxon>Bacteria</taxon>
        <taxon>Bacillati</taxon>
        <taxon>Bacillota</taxon>
        <taxon>Bacilli</taxon>
        <taxon>Bacillales</taxon>
        <taxon>Fictibacillaceae</taxon>
        <taxon>Fictibacillus</taxon>
    </lineage>
</organism>
<dbReference type="KEGG" id="far:ABE41_006530"/>
<dbReference type="PRINTS" id="PR01590">
    <property type="entry name" value="HTHFIS"/>
</dbReference>
<dbReference type="GO" id="GO:0043565">
    <property type="term" value="F:sequence-specific DNA binding"/>
    <property type="evidence" value="ECO:0007669"/>
    <property type="project" value="InterPro"/>
</dbReference>
<keyword evidence="2" id="KW-0067">ATP-binding</keyword>
<dbReference type="RefSeq" id="WP_066287782.1">
    <property type="nucleotide sequence ID" value="NZ_CP016761.1"/>
</dbReference>
<name>A0A1B1Z2K1_9BACL</name>
<gene>
    <name evidence="7" type="ORF">ABE41_006530</name>
</gene>
<dbReference type="InterPro" id="IPR025662">
    <property type="entry name" value="Sigma_54_int_dom_ATP-bd_1"/>
</dbReference>
<protein>
    <recommendedName>
        <fullName evidence="6">Sigma-54 factor interaction domain-containing protein</fullName>
    </recommendedName>
</protein>
<dbReference type="Pfam" id="PF25601">
    <property type="entry name" value="AAA_lid_14"/>
    <property type="match status" value="1"/>
</dbReference>
<dbReference type="PANTHER" id="PTHR32071">
    <property type="entry name" value="TRANSCRIPTIONAL REGULATORY PROTEIN"/>
    <property type="match status" value="1"/>
</dbReference>
<dbReference type="InterPro" id="IPR027417">
    <property type="entry name" value="P-loop_NTPase"/>
</dbReference>
<evidence type="ECO:0000256" key="2">
    <source>
        <dbReference type="ARBA" id="ARBA00022840"/>
    </source>
</evidence>
<dbReference type="Pfam" id="PF00158">
    <property type="entry name" value="Sigma54_activat"/>
    <property type="match status" value="1"/>
</dbReference>
<evidence type="ECO:0000256" key="1">
    <source>
        <dbReference type="ARBA" id="ARBA00022741"/>
    </source>
</evidence>
<dbReference type="InterPro" id="IPR025944">
    <property type="entry name" value="Sigma_54_int_dom_CS"/>
</dbReference>
<dbReference type="CDD" id="cd00009">
    <property type="entry name" value="AAA"/>
    <property type="match status" value="1"/>
</dbReference>
<dbReference type="Pfam" id="PF01590">
    <property type="entry name" value="GAF"/>
    <property type="match status" value="1"/>
</dbReference>
<accession>A0A1B1Z2K1</accession>
<evidence type="ECO:0000256" key="5">
    <source>
        <dbReference type="ARBA" id="ARBA00023163"/>
    </source>
</evidence>
<dbReference type="Pfam" id="PF02954">
    <property type="entry name" value="HTH_8"/>
    <property type="match status" value="1"/>
</dbReference>
<proteinExistence type="predicted"/>
<dbReference type="GO" id="GO:0005524">
    <property type="term" value="F:ATP binding"/>
    <property type="evidence" value="ECO:0007669"/>
    <property type="project" value="UniProtKB-KW"/>
</dbReference>
<evidence type="ECO:0000313" key="7">
    <source>
        <dbReference type="EMBL" id="ANX11658.1"/>
    </source>
</evidence>